<protein>
    <recommendedName>
        <fullName evidence="5">Amine oxidase domain-containing protein</fullName>
    </recommendedName>
</protein>
<dbReference type="InterPro" id="IPR050281">
    <property type="entry name" value="Flavin_monoamine_oxidase"/>
</dbReference>
<dbReference type="EMBL" id="JAFEMO010000001">
    <property type="protein sequence ID" value="KAH7578458.1"/>
    <property type="molecule type" value="Genomic_DNA"/>
</dbReference>
<evidence type="ECO:0000256" key="4">
    <source>
        <dbReference type="ARBA" id="ARBA00023002"/>
    </source>
</evidence>
<dbReference type="InterPro" id="IPR036188">
    <property type="entry name" value="FAD/NAD-bd_sf"/>
</dbReference>
<keyword evidence="4" id="KW-0560">Oxidoreductase</keyword>
<dbReference type="SUPFAM" id="SSF54373">
    <property type="entry name" value="FAD-linked reductases, C-terminal domain"/>
    <property type="match status" value="1"/>
</dbReference>
<evidence type="ECO:0000313" key="7">
    <source>
        <dbReference type="Proteomes" id="UP000827721"/>
    </source>
</evidence>
<name>A0ABQ8IP23_9ROSI</name>
<dbReference type="InterPro" id="IPR001613">
    <property type="entry name" value="Flavin_amine_oxidase"/>
</dbReference>
<feature type="domain" description="Amine oxidase" evidence="5">
    <location>
        <begin position="37"/>
        <end position="469"/>
    </location>
</feature>
<dbReference type="Proteomes" id="UP000827721">
    <property type="component" value="Unassembled WGS sequence"/>
</dbReference>
<comment type="similarity">
    <text evidence="3">Belongs to the flavin monoamine oxidase family.</text>
</comment>
<dbReference type="Pfam" id="PF01593">
    <property type="entry name" value="Amino_oxidase"/>
    <property type="match status" value="1"/>
</dbReference>
<dbReference type="InterPro" id="IPR002937">
    <property type="entry name" value="Amino_oxidase"/>
</dbReference>
<gene>
    <name evidence="6" type="ORF">JRO89_XS01G0384200</name>
</gene>
<dbReference type="PRINTS" id="PR00757">
    <property type="entry name" value="AMINEOXDASEF"/>
</dbReference>
<evidence type="ECO:0000256" key="2">
    <source>
        <dbReference type="ARBA" id="ARBA00004723"/>
    </source>
</evidence>
<keyword evidence="7" id="KW-1185">Reference proteome</keyword>
<comment type="cofactor">
    <cofactor evidence="1">
        <name>FAD</name>
        <dbReference type="ChEBI" id="CHEBI:57692"/>
    </cofactor>
</comment>
<evidence type="ECO:0000313" key="6">
    <source>
        <dbReference type="EMBL" id="KAH7578458.1"/>
    </source>
</evidence>
<dbReference type="SUPFAM" id="SSF51905">
    <property type="entry name" value="FAD/NAD(P)-binding domain"/>
    <property type="match status" value="1"/>
</dbReference>
<comment type="caution">
    <text evidence="6">The sequence shown here is derived from an EMBL/GenBank/DDBJ whole genome shotgun (WGS) entry which is preliminary data.</text>
</comment>
<proteinExistence type="inferred from homology"/>
<sequence>MESAGRSNRQLRKAVCYSNVDRREARSPSVIVIGGGMAGVAAARTLHDASFKVILLESRDRIGGRVYTDYTFGFPVDLGASWLHGVCKENPLASVIGRLGLPLYRTSGDNSVLYDHDLESYALFEKDGNQVPQELVTKVGEAFESILKETEKVRQEQSEDMSIQQAFSIVFERKPELRLQGLARKVLQWYLCRMEGWFAADADTISLNSWDKAMGLKLYERCVQEELLPGGHGLMVRGYLPVINTLAKGLDIRLNHRVTKIGRRYNGVKVTVEDGNTFVADAAIVAVPLGVLKAGTIMFEPRLPDWKEAAINDLGVGIENKIVLHFDNVFWPNVEFLGVVADTTYECSYFLNLHKATGHSVLVYMPAGQLARDIDKMSDEAAANFAFMQLKKILPDASAPIQYLVSHWGTDVNSLGSYSYDTVGKPHDLYERLRIPVDNLFFAGEATSINFPGSVHGAFSTGLMAAEDCRMRVLERYGELDLFQPVMGEENPVSVPLLISRM</sequence>
<dbReference type="Gene3D" id="3.50.50.60">
    <property type="entry name" value="FAD/NAD(P)-binding domain"/>
    <property type="match status" value="1"/>
</dbReference>
<evidence type="ECO:0000256" key="1">
    <source>
        <dbReference type="ARBA" id="ARBA00001974"/>
    </source>
</evidence>
<dbReference type="PANTHER" id="PTHR10742:SF386">
    <property type="entry name" value="LYSINE-SPECIFIC HISTONE DEMETHYLASE 1A"/>
    <property type="match status" value="1"/>
</dbReference>
<evidence type="ECO:0000256" key="3">
    <source>
        <dbReference type="ARBA" id="ARBA00005995"/>
    </source>
</evidence>
<evidence type="ECO:0000259" key="5">
    <source>
        <dbReference type="Pfam" id="PF01593"/>
    </source>
</evidence>
<dbReference type="Gene3D" id="3.90.660.10">
    <property type="match status" value="1"/>
</dbReference>
<accession>A0ABQ8IP23</accession>
<dbReference type="PANTHER" id="PTHR10742">
    <property type="entry name" value="FLAVIN MONOAMINE OXIDASE"/>
    <property type="match status" value="1"/>
</dbReference>
<organism evidence="6 7">
    <name type="scientific">Xanthoceras sorbifolium</name>
    <dbReference type="NCBI Taxonomy" id="99658"/>
    <lineage>
        <taxon>Eukaryota</taxon>
        <taxon>Viridiplantae</taxon>
        <taxon>Streptophyta</taxon>
        <taxon>Embryophyta</taxon>
        <taxon>Tracheophyta</taxon>
        <taxon>Spermatophyta</taxon>
        <taxon>Magnoliopsida</taxon>
        <taxon>eudicotyledons</taxon>
        <taxon>Gunneridae</taxon>
        <taxon>Pentapetalae</taxon>
        <taxon>rosids</taxon>
        <taxon>malvids</taxon>
        <taxon>Sapindales</taxon>
        <taxon>Sapindaceae</taxon>
        <taxon>Xanthoceroideae</taxon>
        <taxon>Xanthoceras</taxon>
    </lineage>
</organism>
<reference evidence="6 7" key="1">
    <citation type="submission" date="2021-02" db="EMBL/GenBank/DDBJ databases">
        <title>Plant Genome Project.</title>
        <authorList>
            <person name="Zhang R.-G."/>
        </authorList>
    </citation>
    <scope>NUCLEOTIDE SEQUENCE [LARGE SCALE GENOMIC DNA]</scope>
    <source>
        <tissue evidence="6">Leaves</tissue>
    </source>
</reference>
<comment type="pathway">
    <text evidence="2">Amine and polyamine degradation; spermine degradation.</text>
</comment>